<organism evidence="1 2">
    <name type="scientific">Kitasatospora cathayae</name>
    <dbReference type="NCBI Taxonomy" id="3004092"/>
    <lineage>
        <taxon>Bacteria</taxon>
        <taxon>Bacillati</taxon>
        <taxon>Actinomycetota</taxon>
        <taxon>Actinomycetes</taxon>
        <taxon>Kitasatosporales</taxon>
        <taxon>Streptomycetaceae</taxon>
        <taxon>Kitasatospora</taxon>
    </lineage>
</organism>
<name>A0ABY7QGZ1_9ACTN</name>
<sequence>MSFTTHCLLVFLKGGPSDIPEIQEVKSGSTVDRLTIPRGNGYEHFEITQDFKDVGGVLMPVYRWSYRTAIAE</sequence>
<protein>
    <submittedName>
        <fullName evidence="1">DUF5988 family protein</fullName>
    </submittedName>
</protein>
<accession>A0ABY7QGZ1</accession>
<evidence type="ECO:0000313" key="2">
    <source>
        <dbReference type="Proteomes" id="UP001212821"/>
    </source>
</evidence>
<keyword evidence="2" id="KW-1185">Reference proteome</keyword>
<keyword evidence="1" id="KW-0614">Plasmid</keyword>
<dbReference type="Pfam" id="PF19450">
    <property type="entry name" value="DUF5988"/>
    <property type="match status" value="1"/>
</dbReference>
<geneLocation type="plasmid" evidence="1 2">
    <name>punmamed3</name>
</geneLocation>
<dbReference type="InterPro" id="IPR046030">
    <property type="entry name" value="DUF5988"/>
</dbReference>
<evidence type="ECO:0000313" key="1">
    <source>
        <dbReference type="EMBL" id="WBP92073.1"/>
    </source>
</evidence>
<dbReference type="Proteomes" id="UP001212821">
    <property type="component" value="Plasmid punmamed3"/>
</dbReference>
<reference evidence="1 2" key="1">
    <citation type="submission" date="2022-12" db="EMBL/GenBank/DDBJ databases">
        <title>HUAS 3-15.</title>
        <authorList>
            <person name="Mo P."/>
        </authorList>
    </citation>
    <scope>NUCLEOTIDE SEQUENCE [LARGE SCALE GENOMIC DNA]</scope>
    <source>
        <strain evidence="1 2">HUAS 3-15</strain>
        <plasmid evidence="1 2">punmamed3</plasmid>
    </source>
</reference>
<dbReference type="EMBL" id="CP115452">
    <property type="protein sequence ID" value="WBP92073.1"/>
    <property type="molecule type" value="Genomic_DNA"/>
</dbReference>
<dbReference type="RefSeq" id="WP_270151767.1">
    <property type="nucleotide sequence ID" value="NZ_CP115452.1"/>
</dbReference>
<proteinExistence type="predicted"/>
<gene>
    <name evidence="1" type="ORF">O1G21_40785</name>
</gene>